<keyword evidence="1" id="KW-0812">Transmembrane</keyword>
<name>A0A0K9PNH8_ZOSMR</name>
<dbReference type="AlphaFoldDB" id="A0A0K9PNH8"/>
<reference evidence="3" key="1">
    <citation type="journal article" date="2016" name="Nature">
        <title>The genome of the seagrass Zostera marina reveals angiosperm adaptation to the sea.</title>
        <authorList>
            <person name="Olsen J.L."/>
            <person name="Rouze P."/>
            <person name="Verhelst B."/>
            <person name="Lin Y.-C."/>
            <person name="Bayer T."/>
            <person name="Collen J."/>
            <person name="Dattolo E."/>
            <person name="De Paoli E."/>
            <person name="Dittami S."/>
            <person name="Maumus F."/>
            <person name="Michel G."/>
            <person name="Kersting A."/>
            <person name="Lauritano C."/>
            <person name="Lohaus R."/>
            <person name="Toepel M."/>
            <person name="Tonon T."/>
            <person name="Vanneste K."/>
            <person name="Amirebrahimi M."/>
            <person name="Brakel J."/>
            <person name="Bostroem C."/>
            <person name="Chovatia M."/>
            <person name="Grimwood J."/>
            <person name="Jenkins J.W."/>
            <person name="Jueterbock A."/>
            <person name="Mraz A."/>
            <person name="Stam W.T."/>
            <person name="Tice H."/>
            <person name="Bornberg-Bauer E."/>
            <person name="Green P.J."/>
            <person name="Pearson G.A."/>
            <person name="Procaccini G."/>
            <person name="Duarte C.M."/>
            <person name="Schmutz J."/>
            <person name="Reusch T.B.H."/>
            <person name="Van de Peer Y."/>
        </authorList>
    </citation>
    <scope>NUCLEOTIDE SEQUENCE [LARGE SCALE GENOMIC DNA]</scope>
    <source>
        <strain evidence="3">cv. Finnish</strain>
    </source>
</reference>
<gene>
    <name evidence="2" type="ORF">ZOSMA_19G01120</name>
</gene>
<keyword evidence="1" id="KW-0472">Membrane</keyword>
<dbReference type="Proteomes" id="UP000036987">
    <property type="component" value="Unassembled WGS sequence"/>
</dbReference>
<sequence length="49" mass="5705">MCILCVLQEVSVKARTVLPWLVIFLSVFWAISQLLPRPFRIDMTMARVI</sequence>
<dbReference type="OMA" id="VIFACKL"/>
<dbReference type="OrthoDB" id="629492at2759"/>
<accession>A0A0K9PNH8</accession>
<dbReference type="EMBL" id="LFYR01000728">
    <property type="protein sequence ID" value="KMZ70524.1"/>
    <property type="molecule type" value="Genomic_DNA"/>
</dbReference>
<feature type="transmembrane region" description="Helical" evidence="1">
    <location>
        <begin position="17"/>
        <end position="35"/>
    </location>
</feature>
<organism evidence="2 3">
    <name type="scientific">Zostera marina</name>
    <name type="common">Eelgrass</name>
    <dbReference type="NCBI Taxonomy" id="29655"/>
    <lineage>
        <taxon>Eukaryota</taxon>
        <taxon>Viridiplantae</taxon>
        <taxon>Streptophyta</taxon>
        <taxon>Embryophyta</taxon>
        <taxon>Tracheophyta</taxon>
        <taxon>Spermatophyta</taxon>
        <taxon>Magnoliopsida</taxon>
        <taxon>Liliopsida</taxon>
        <taxon>Zosteraceae</taxon>
        <taxon>Zostera</taxon>
    </lineage>
</organism>
<keyword evidence="1" id="KW-1133">Transmembrane helix</keyword>
<evidence type="ECO:0000313" key="3">
    <source>
        <dbReference type="Proteomes" id="UP000036987"/>
    </source>
</evidence>
<evidence type="ECO:0000256" key="1">
    <source>
        <dbReference type="SAM" id="Phobius"/>
    </source>
</evidence>
<proteinExistence type="predicted"/>
<keyword evidence="3" id="KW-1185">Reference proteome</keyword>
<protein>
    <submittedName>
        <fullName evidence="2">Uncharacterized protein</fullName>
    </submittedName>
</protein>
<evidence type="ECO:0000313" key="2">
    <source>
        <dbReference type="EMBL" id="KMZ70524.1"/>
    </source>
</evidence>
<comment type="caution">
    <text evidence="2">The sequence shown here is derived from an EMBL/GenBank/DDBJ whole genome shotgun (WGS) entry which is preliminary data.</text>
</comment>